<name>A0A7R9CDY1_TIMCR</name>
<feature type="transmembrane region" description="Helical" evidence="1">
    <location>
        <begin position="35"/>
        <end position="55"/>
    </location>
</feature>
<proteinExistence type="predicted"/>
<keyword evidence="1" id="KW-0812">Transmembrane</keyword>
<evidence type="ECO:0000313" key="2">
    <source>
        <dbReference type="EMBL" id="CAD7394658.1"/>
    </source>
</evidence>
<protein>
    <submittedName>
        <fullName evidence="2">Uncharacterized protein</fullName>
    </submittedName>
</protein>
<evidence type="ECO:0000256" key="1">
    <source>
        <dbReference type="SAM" id="Phobius"/>
    </source>
</evidence>
<sequence>MTLGTGRLLDSSVVENWSTKPKVSVRWWQYMPCRYVFLAESCFTVFLMTYMASISPMSVAAMIKRVTVVGVKSE</sequence>
<keyword evidence="1" id="KW-0472">Membrane</keyword>
<organism evidence="2">
    <name type="scientific">Timema cristinae</name>
    <name type="common">Walking stick</name>
    <dbReference type="NCBI Taxonomy" id="61476"/>
    <lineage>
        <taxon>Eukaryota</taxon>
        <taxon>Metazoa</taxon>
        <taxon>Ecdysozoa</taxon>
        <taxon>Arthropoda</taxon>
        <taxon>Hexapoda</taxon>
        <taxon>Insecta</taxon>
        <taxon>Pterygota</taxon>
        <taxon>Neoptera</taxon>
        <taxon>Polyneoptera</taxon>
        <taxon>Phasmatodea</taxon>
        <taxon>Timematodea</taxon>
        <taxon>Timematoidea</taxon>
        <taxon>Timematidae</taxon>
        <taxon>Timema</taxon>
    </lineage>
</organism>
<accession>A0A7R9CDY1</accession>
<dbReference type="AlphaFoldDB" id="A0A7R9CDY1"/>
<dbReference type="EMBL" id="OC317033">
    <property type="protein sequence ID" value="CAD7394658.1"/>
    <property type="molecule type" value="Genomic_DNA"/>
</dbReference>
<gene>
    <name evidence="2" type="ORF">TCEB3V08_LOCUS2577</name>
</gene>
<reference evidence="2" key="1">
    <citation type="submission" date="2020-11" db="EMBL/GenBank/DDBJ databases">
        <authorList>
            <person name="Tran Van P."/>
        </authorList>
    </citation>
    <scope>NUCLEOTIDE SEQUENCE</scope>
</reference>
<keyword evidence="1" id="KW-1133">Transmembrane helix</keyword>